<evidence type="ECO:0000256" key="9">
    <source>
        <dbReference type="ARBA" id="ARBA00023316"/>
    </source>
</evidence>
<evidence type="ECO:0000256" key="10">
    <source>
        <dbReference type="HAMAP-Rule" id="MF_02019"/>
    </source>
</evidence>
<dbReference type="InterPro" id="IPR005863">
    <property type="entry name" value="UDP-N-AcMur_synth"/>
</dbReference>
<dbReference type="EMBL" id="CP002776">
    <property type="protein sequence ID" value="AEG32110.1"/>
    <property type="molecule type" value="Genomic_DNA"/>
</dbReference>
<evidence type="ECO:0000256" key="8">
    <source>
        <dbReference type="ARBA" id="ARBA00023306"/>
    </source>
</evidence>
<dbReference type="STRING" id="717773.Thicy_1346"/>
<accession>F6D9R1</accession>
<dbReference type="Pfam" id="PF02875">
    <property type="entry name" value="Mur_ligase_C"/>
    <property type="match status" value="1"/>
</dbReference>
<name>F6D9R1_THICA</name>
<evidence type="ECO:0000256" key="6">
    <source>
        <dbReference type="ARBA" id="ARBA00022960"/>
    </source>
</evidence>
<keyword evidence="1 10" id="KW-0963">Cytoplasm</keyword>
<dbReference type="InterPro" id="IPR036565">
    <property type="entry name" value="Mur-like_cat_sf"/>
</dbReference>
<dbReference type="InterPro" id="IPR004101">
    <property type="entry name" value="Mur_ligase_C"/>
</dbReference>
<dbReference type="Pfam" id="PF08245">
    <property type="entry name" value="Mur_ligase_M"/>
    <property type="match status" value="1"/>
</dbReference>
<proteinExistence type="inferred from homology"/>
<keyword evidence="9 10" id="KW-0961">Cell wall biogenesis/degradation</keyword>
<dbReference type="InterPro" id="IPR035911">
    <property type="entry name" value="MurE/MurF_N"/>
</dbReference>
<dbReference type="Pfam" id="PF01225">
    <property type="entry name" value="Mur_ligase"/>
    <property type="match status" value="1"/>
</dbReference>
<feature type="domain" description="Mur ligase C-terminal" evidence="13">
    <location>
        <begin position="335"/>
        <end position="464"/>
    </location>
</feature>
<evidence type="ECO:0000256" key="3">
    <source>
        <dbReference type="ARBA" id="ARBA00022618"/>
    </source>
</evidence>
<keyword evidence="8 10" id="KW-0131">Cell cycle</keyword>
<dbReference type="HOGENOM" id="CLU_031507_4_0_6"/>
<dbReference type="eggNOG" id="COG0770">
    <property type="taxonomic scope" value="Bacteria"/>
</dbReference>
<evidence type="ECO:0000256" key="2">
    <source>
        <dbReference type="ARBA" id="ARBA00022598"/>
    </source>
</evidence>
<reference evidence="15 16" key="1">
    <citation type="submission" date="2011-05" db="EMBL/GenBank/DDBJ databases">
        <title>Complete sequence of Thioalkalimicrobium cyclicum ALM1.</title>
        <authorList>
            <consortium name="US DOE Joint Genome Institute"/>
            <person name="Lucas S."/>
            <person name="Han J."/>
            <person name="Lapidus A."/>
            <person name="Cheng J.-F."/>
            <person name="Goodwin L."/>
            <person name="Pitluck S."/>
            <person name="Peters L."/>
            <person name="Mikhailova N."/>
            <person name="Davenport K."/>
            <person name="Han C."/>
            <person name="Tapia R."/>
            <person name="Land M."/>
            <person name="Hauser L."/>
            <person name="Kyrpides N."/>
            <person name="Ivanova N."/>
            <person name="Pagani I."/>
            <person name="Kappler U."/>
            <person name="Woyke T."/>
        </authorList>
    </citation>
    <scope>NUCLEOTIDE SEQUENCE [LARGE SCALE GENOMIC DNA]</scope>
    <source>
        <strain evidence="16">DSM 14477 / JCM 11371 / ALM1</strain>
    </source>
</reference>
<comment type="pathway">
    <text evidence="10 11">Cell wall biogenesis; peptidoglycan biosynthesis.</text>
</comment>
<dbReference type="Gene3D" id="3.40.1190.10">
    <property type="entry name" value="Mur-like, catalytic domain"/>
    <property type="match status" value="1"/>
</dbReference>
<keyword evidence="7 10" id="KW-0573">Peptidoglycan synthesis</keyword>
<dbReference type="PANTHER" id="PTHR43024">
    <property type="entry name" value="UDP-N-ACETYLMURAMOYL-TRIPEPTIDE--D-ALANYL-D-ALANINE LIGASE"/>
    <property type="match status" value="1"/>
</dbReference>
<dbReference type="HAMAP" id="MF_02019">
    <property type="entry name" value="MurF"/>
    <property type="match status" value="1"/>
</dbReference>
<dbReference type="InterPro" id="IPR036615">
    <property type="entry name" value="Mur_ligase_C_dom_sf"/>
</dbReference>
<comment type="similarity">
    <text evidence="10">Belongs to the MurCDEF family. MurF subfamily.</text>
</comment>
<dbReference type="GO" id="GO:0008360">
    <property type="term" value="P:regulation of cell shape"/>
    <property type="evidence" value="ECO:0007669"/>
    <property type="project" value="UniProtKB-KW"/>
</dbReference>
<dbReference type="InterPro" id="IPR051046">
    <property type="entry name" value="MurCDEF_CellWall_CoF430Synth"/>
</dbReference>
<evidence type="ECO:0000259" key="13">
    <source>
        <dbReference type="Pfam" id="PF02875"/>
    </source>
</evidence>
<dbReference type="GO" id="GO:0009252">
    <property type="term" value="P:peptidoglycan biosynthetic process"/>
    <property type="evidence" value="ECO:0007669"/>
    <property type="project" value="UniProtKB-UniRule"/>
</dbReference>
<dbReference type="SUPFAM" id="SSF53623">
    <property type="entry name" value="MurD-like peptide ligases, catalytic domain"/>
    <property type="match status" value="1"/>
</dbReference>
<keyword evidence="2 10" id="KW-0436">Ligase</keyword>
<feature type="domain" description="Mur ligase central" evidence="14">
    <location>
        <begin position="124"/>
        <end position="313"/>
    </location>
</feature>
<keyword evidence="6 10" id="KW-0133">Cell shape</keyword>
<dbReference type="PANTHER" id="PTHR43024:SF1">
    <property type="entry name" value="UDP-N-ACETYLMURAMOYL-TRIPEPTIDE--D-ALANYL-D-ALANINE LIGASE"/>
    <property type="match status" value="1"/>
</dbReference>
<dbReference type="AlphaFoldDB" id="F6D9R1"/>
<keyword evidence="4 10" id="KW-0547">Nucleotide-binding</keyword>
<dbReference type="GO" id="GO:0071555">
    <property type="term" value="P:cell wall organization"/>
    <property type="evidence" value="ECO:0007669"/>
    <property type="project" value="UniProtKB-KW"/>
</dbReference>
<keyword evidence="5 10" id="KW-0067">ATP-binding</keyword>
<organism evidence="15 16">
    <name type="scientific">Thiomicrospira cyclica (strain DSM 14477 / JCM 11371 / ALM1)</name>
    <name type="common">Thioalkalimicrobium cyclicum</name>
    <dbReference type="NCBI Taxonomy" id="717773"/>
    <lineage>
        <taxon>Bacteria</taxon>
        <taxon>Pseudomonadati</taxon>
        <taxon>Pseudomonadota</taxon>
        <taxon>Gammaproteobacteria</taxon>
        <taxon>Thiotrichales</taxon>
        <taxon>Piscirickettsiaceae</taxon>
        <taxon>Thiomicrospira</taxon>
    </lineage>
</organism>
<dbReference type="GO" id="GO:0005737">
    <property type="term" value="C:cytoplasm"/>
    <property type="evidence" value="ECO:0007669"/>
    <property type="project" value="UniProtKB-SubCell"/>
</dbReference>
<evidence type="ECO:0000256" key="5">
    <source>
        <dbReference type="ARBA" id="ARBA00022840"/>
    </source>
</evidence>
<keyword evidence="3 10" id="KW-0132">Cell division</keyword>
<dbReference type="SUPFAM" id="SSF63418">
    <property type="entry name" value="MurE/MurF N-terminal domain"/>
    <property type="match status" value="1"/>
</dbReference>
<dbReference type="InterPro" id="IPR013221">
    <property type="entry name" value="Mur_ligase_cen"/>
</dbReference>
<dbReference type="UniPathway" id="UPA00219"/>
<comment type="subcellular location">
    <subcellularLocation>
        <location evidence="10 11">Cytoplasm</location>
    </subcellularLocation>
</comment>
<dbReference type="GO" id="GO:0008766">
    <property type="term" value="F:UDP-N-acetylmuramoylalanyl-D-glutamyl-2,6-diaminopimelate-D-alanyl-D-alanine ligase activity"/>
    <property type="evidence" value="ECO:0007669"/>
    <property type="project" value="RHEA"/>
</dbReference>
<keyword evidence="16" id="KW-1185">Reference proteome</keyword>
<sequence length="485" mass="52492">MTMGKERMHHSFGRWTLGQLANWLNVILPAEWQAQADLAISQMVTDSRAVKPGDVYIAIEGTRFDGHRFIAQAIEQGAVACIVSNKQYAKQSVPCLIVADTTRALGRLGQAHRQAAKLECLVAVTGSNGKTTVKELLAALFATQGPTLATRGNFNNQFGVPRTLLELTDEHRYAVIEMGANHQGEIDCLTRLAEPDIAIITLAAPAHLEGFGSLDGIITAKGEIMHGLKPNGVGIINTDSPGFDQWQAKLARSDRKMICFGQAASADIRIRQVTTEKNGIRFELYYQQAWHQVVSPLLGAHNAYNLAVGAAVAQVMGWSWDVVAPVFESFTGTDGRLQTFQVGAMTLIDDSYNANPSSMAAGLDSLHALASTDQRPMIACLGTMAELGTTAPEAHYQIGRQAVQLGVQQLWAQGPNAQDYVAGFKSLSRSKTLAEVADHATMIDQLVTLYHTGEPWVVLIKGSRSAAMDQLRSGLTERVTHAHLP</sequence>
<dbReference type="KEGG" id="tcy:Thicy_1346"/>
<evidence type="ECO:0000256" key="1">
    <source>
        <dbReference type="ARBA" id="ARBA00022490"/>
    </source>
</evidence>
<dbReference type="Proteomes" id="UP000009232">
    <property type="component" value="Chromosome"/>
</dbReference>
<dbReference type="RefSeq" id="WP_013835886.1">
    <property type="nucleotide sequence ID" value="NC_015581.1"/>
</dbReference>
<evidence type="ECO:0000313" key="16">
    <source>
        <dbReference type="Proteomes" id="UP000009232"/>
    </source>
</evidence>
<dbReference type="OrthoDB" id="9801978at2"/>
<dbReference type="Gene3D" id="3.40.1390.10">
    <property type="entry name" value="MurE/MurF, N-terminal domain"/>
    <property type="match status" value="1"/>
</dbReference>
<dbReference type="Gene3D" id="3.90.190.20">
    <property type="entry name" value="Mur ligase, C-terminal domain"/>
    <property type="match status" value="1"/>
</dbReference>
<evidence type="ECO:0000259" key="14">
    <source>
        <dbReference type="Pfam" id="PF08245"/>
    </source>
</evidence>
<evidence type="ECO:0000256" key="4">
    <source>
        <dbReference type="ARBA" id="ARBA00022741"/>
    </source>
</evidence>
<evidence type="ECO:0000313" key="15">
    <source>
        <dbReference type="EMBL" id="AEG32110.1"/>
    </source>
</evidence>
<comment type="function">
    <text evidence="10 11">Involved in cell wall formation. Catalyzes the final step in the synthesis of UDP-N-acetylmuramoyl-pentapeptide, the precursor of murein.</text>
</comment>
<dbReference type="EC" id="6.3.2.10" evidence="10 11"/>
<feature type="binding site" evidence="10">
    <location>
        <begin position="126"/>
        <end position="132"/>
    </location>
    <ligand>
        <name>ATP</name>
        <dbReference type="ChEBI" id="CHEBI:30616"/>
    </ligand>
</feature>
<dbReference type="NCBIfam" id="TIGR01143">
    <property type="entry name" value="murF"/>
    <property type="match status" value="1"/>
</dbReference>
<dbReference type="InterPro" id="IPR000713">
    <property type="entry name" value="Mur_ligase_N"/>
</dbReference>
<dbReference type="GO" id="GO:0047480">
    <property type="term" value="F:UDP-N-acetylmuramoyl-tripeptide-D-alanyl-D-alanine ligase activity"/>
    <property type="evidence" value="ECO:0007669"/>
    <property type="project" value="UniProtKB-UniRule"/>
</dbReference>
<dbReference type="GO" id="GO:0051301">
    <property type="term" value="P:cell division"/>
    <property type="evidence" value="ECO:0007669"/>
    <property type="project" value="UniProtKB-KW"/>
</dbReference>
<evidence type="ECO:0000256" key="11">
    <source>
        <dbReference type="RuleBase" id="RU004136"/>
    </source>
</evidence>
<evidence type="ECO:0000256" key="7">
    <source>
        <dbReference type="ARBA" id="ARBA00022984"/>
    </source>
</evidence>
<dbReference type="SUPFAM" id="SSF53244">
    <property type="entry name" value="MurD-like peptide ligases, peptide-binding domain"/>
    <property type="match status" value="1"/>
</dbReference>
<evidence type="ECO:0000259" key="12">
    <source>
        <dbReference type="Pfam" id="PF01225"/>
    </source>
</evidence>
<comment type="catalytic activity">
    <reaction evidence="10 11">
        <text>D-alanyl-D-alanine + UDP-N-acetyl-alpha-D-muramoyl-L-alanyl-gamma-D-glutamyl-meso-2,6-diaminopimelate + ATP = UDP-N-acetyl-alpha-D-muramoyl-L-alanyl-gamma-D-glutamyl-meso-2,6-diaminopimeloyl-D-alanyl-D-alanine + ADP + phosphate + H(+)</text>
        <dbReference type="Rhea" id="RHEA:28374"/>
        <dbReference type="ChEBI" id="CHEBI:15378"/>
        <dbReference type="ChEBI" id="CHEBI:30616"/>
        <dbReference type="ChEBI" id="CHEBI:43474"/>
        <dbReference type="ChEBI" id="CHEBI:57822"/>
        <dbReference type="ChEBI" id="CHEBI:61386"/>
        <dbReference type="ChEBI" id="CHEBI:83905"/>
        <dbReference type="ChEBI" id="CHEBI:456216"/>
        <dbReference type="EC" id="6.3.2.10"/>
    </reaction>
</comment>
<protein>
    <recommendedName>
        <fullName evidence="10 11">UDP-N-acetylmuramoyl-tripeptide--D-alanyl-D-alanine ligase</fullName>
        <ecNumber evidence="10 11">6.3.2.10</ecNumber>
    </recommendedName>
    <alternativeName>
        <fullName evidence="10">D-alanyl-D-alanine-adding enzyme</fullName>
    </alternativeName>
</protein>
<feature type="domain" description="Mur ligase N-terminal catalytic" evidence="12">
    <location>
        <begin position="40"/>
        <end position="100"/>
    </location>
</feature>
<dbReference type="GO" id="GO:0005524">
    <property type="term" value="F:ATP binding"/>
    <property type="evidence" value="ECO:0007669"/>
    <property type="project" value="UniProtKB-UniRule"/>
</dbReference>
<gene>
    <name evidence="10" type="primary">murF</name>
    <name evidence="15" type="ordered locus">Thicy_1346</name>
</gene>